<evidence type="ECO:0000313" key="12">
    <source>
        <dbReference type="Proteomes" id="UP000199063"/>
    </source>
</evidence>
<dbReference type="PROSITE" id="PS50893">
    <property type="entry name" value="ABC_TRANSPORTER_2"/>
    <property type="match status" value="1"/>
</dbReference>
<dbReference type="GO" id="GO:0005886">
    <property type="term" value="C:plasma membrane"/>
    <property type="evidence" value="ECO:0007669"/>
    <property type="project" value="UniProtKB-SubCell"/>
</dbReference>
<evidence type="ECO:0000256" key="6">
    <source>
        <dbReference type="ARBA" id="ARBA00023136"/>
    </source>
</evidence>
<dbReference type="Pfam" id="PF00005">
    <property type="entry name" value="ABC_tran"/>
    <property type="match status" value="1"/>
</dbReference>
<dbReference type="SUPFAM" id="SSF52540">
    <property type="entry name" value="P-loop containing nucleoside triphosphate hydrolases"/>
    <property type="match status" value="1"/>
</dbReference>
<feature type="transmembrane region" description="Helical" evidence="8">
    <location>
        <begin position="197"/>
        <end position="217"/>
    </location>
</feature>
<keyword evidence="3" id="KW-0547">Nucleotide-binding</keyword>
<comment type="subcellular location">
    <subcellularLocation>
        <location evidence="1">Cell membrane</location>
        <topology evidence="1">Multi-pass membrane protein</topology>
    </subcellularLocation>
</comment>
<sequence>MTAGGRTRTVVGGVLRPRAGSAPTDGRPAPSAAGPVRGALRRILPQAVPFLARRRPALLRLGGWSLLETAQTFLGGYAVAAALDRGFLTGRPGVGLVWLAVAAAAVVAGGTATNRVFHHLADLVEPLRDGLVRKVVTSALSAAVAGRERHAGHAAVSRLTHQTEAARDGFAGLVMVTRSFVFTAAGVVVGLAALAPALLLIVLPPLAAGLVLFAAALRPMATRQRDFLRTDEELAARLGADVAGLRDIVACGAEARTSDAAGELIDAQTRAARALARWAAVRTLALGLAGQAPVVLLLAAAPWLLDGGVTAGELLGALTYLTQALLPALNTLMTGLGAAGTRLLVILDRLAGNGGPSAAGPATARGSCSATGSATRSRTGSATDSCTSPATASCTGSATASATASSAGAAPCTAKDSEAAGACPDRPRADPRPRPQGAFTAARRPSQPSTPPTESGEAAPSLELRSLSFAYGPGAMPVVDGLDLSVRPGEHMAVVGPSGIGKSTLFALIAGLLVPARGELLIGGRPVHRPDGDPYAVRRALIPQEAYVFGGTLRDNLLYMCPDGAPAAAVESAVRAVGLDRVAHALGGLDARIDPAALSQGERQLVALARVYLAPARLVLLDEATCHLDPAAEARAERAFADRPGTLLVIAHRLSSARRADRVLVLDGVAATAGRHEELLERSETYRDLVGHWRPGAG</sequence>
<evidence type="ECO:0000256" key="5">
    <source>
        <dbReference type="ARBA" id="ARBA00022989"/>
    </source>
</evidence>
<feature type="compositionally biased region" description="Polar residues" evidence="7">
    <location>
        <begin position="368"/>
        <end position="380"/>
    </location>
</feature>
<evidence type="ECO:0000313" key="11">
    <source>
        <dbReference type="EMBL" id="SDM04276.1"/>
    </source>
</evidence>
<dbReference type="InterPro" id="IPR003593">
    <property type="entry name" value="AAA+_ATPase"/>
</dbReference>
<protein>
    <submittedName>
        <fullName evidence="11">ATP-binding cassette, subfamily C</fullName>
    </submittedName>
</protein>
<feature type="compositionally biased region" description="Low complexity" evidence="7">
    <location>
        <begin position="358"/>
        <end position="367"/>
    </location>
</feature>
<dbReference type="SMART" id="SM00382">
    <property type="entry name" value="AAA"/>
    <property type="match status" value="1"/>
</dbReference>
<dbReference type="Gene3D" id="3.40.50.300">
    <property type="entry name" value="P-loop containing nucleotide triphosphate hydrolases"/>
    <property type="match status" value="1"/>
</dbReference>
<feature type="domain" description="ABC transporter" evidence="9">
    <location>
        <begin position="462"/>
        <end position="692"/>
    </location>
</feature>
<evidence type="ECO:0000256" key="7">
    <source>
        <dbReference type="SAM" id="MobiDB-lite"/>
    </source>
</evidence>
<keyword evidence="6 8" id="KW-0472">Membrane</keyword>
<evidence type="ECO:0000256" key="8">
    <source>
        <dbReference type="SAM" id="Phobius"/>
    </source>
</evidence>
<evidence type="ECO:0000259" key="9">
    <source>
        <dbReference type="PROSITE" id="PS50893"/>
    </source>
</evidence>
<dbReference type="InterPro" id="IPR036640">
    <property type="entry name" value="ABC1_TM_sf"/>
</dbReference>
<dbReference type="InterPro" id="IPR039421">
    <property type="entry name" value="Type_1_exporter"/>
</dbReference>
<dbReference type="PROSITE" id="PS50929">
    <property type="entry name" value="ABC_TM1F"/>
    <property type="match status" value="1"/>
</dbReference>
<organism evidence="11 12">
    <name type="scientific">Streptomyces wuyuanensis</name>
    <dbReference type="NCBI Taxonomy" id="1196353"/>
    <lineage>
        <taxon>Bacteria</taxon>
        <taxon>Bacillati</taxon>
        <taxon>Actinomycetota</taxon>
        <taxon>Actinomycetes</taxon>
        <taxon>Kitasatosporales</taxon>
        <taxon>Streptomycetaceae</taxon>
        <taxon>Streptomyces</taxon>
    </lineage>
</organism>
<name>A0A1G9PZT2_9ACTN</name>
<evidence type="ECO:0000256" key="4">
    <source>
        <dbReference type="ARBA" id="ARBA00022840"/>
    </source>
</evidence>
<dbReference type="GO" id="GO:0034040">
    <property type="term" value="F:ATPase-coupled lipid transmembrane transporter activity"/>
    <property type="evidence" value="ECO:0007669"/>
    <property type="project" value="TreeGrafter"/>
</dbReference>
<keyword evidence="12" id="KW-1185">Reference proteome</keyword>
<feature type="domain" description="ABC transmembrane type-1" evidence="10">
    <location>
        <begin position="65"/>
        <end position="327"/>
    </location>
</feature>
<evidence type="ECO:0000259" key="10">
    <source>
        <dbReference type="PROSITE" id="PS50929"/>
    </source>
</evidence>
<dbReference type="InterPro" id="IPR027417">
    <property type="entry name" value="P-loop_NTPase"/>
</dbReference>
<feature type="compositionally biased region" description="Low complexity" evidence="7">
    <location>
        <begin position="1"/>
        <end position="16"/>
    </location>
</feature>
<dbReference type="InterPro" id="IPR011527">
    <property type="entry name" value="ABC1_TM_dom"/>
</dbReference>
<feature type="transmembrane region" description="Helical" evidence="8">
    <location>
        <begin position="170"/>
        <end position="191"/>
    </location>
</feature>
<keyword evidence="5 8" id="KW-1133">Transmembrane helix</keyword>
<feature type="transmembrane region" description="Helical" evidence="8">
    <location>
        <begin position="61"/>
        <end position="83"/>
    </location>
</feature>
<proteinExistence type="predicted"/>
<dbReference type="AlphaFoldDB" id="A0A1G9PZT2"/>
<dbReference type="GO" id="GO:0016887">
    <property type="term" value="F:ATP hydrolysis activity"/>
    <property type="evidence" value="ECO:0007669"/>
    <property type="project" value="InterPro"/>
</dbReference>
<dbReference type="PANTHER" id="PTHR24221:SF654">
    <property type="entry name" value="ATP-BINDING CASSETTE SUB-FAMILY B MEMBER 6"/>
    <property type="match status" value="1"/>
</dbReference>
<dbReference type="PANTHER" id="PTHR24221">
    <property type="entry name" value="ATP-BINDING CASSETTE SUB-FAMILY B"/>
    <property type="match status" value="1"/>
</dbReference>
<reference evidence="12" key="1">
    <citation type="submission" date="2016-10" db="EMBL/GenBank/DDBJ databases">
        <authorList>
            <person name="Varghese N."/>
            <person name="Submissions S."/>
        </authorList>
    </citation>
    <scope>NUCLEOTIDE SEQUENCE [LARGE SCALE GENOMIC DNA]</scope>
    <source>
        <strain evidence="12">CGMCC 4.7042</strain>
    </source>
</reference>
<feature type="transmembrane region" description="Helical" evidence="8">
    <location>
        <begin position="283"/>
        <end position="305"/>
    </location>
</feature>
<feature type="region of interest" description="Disordered" evidence="7">
    <location>
        <begin position="355"/>
        <end position="459"/>
    </location>
</feature>
<evidence type="ECO:0000256" key="1">
    <source>
        <dbReference type="ARBA" id="ARBA00004651"/>
    </source>
</evidence>
<dbReference type="InterPro" id="IPR017871">
    <property type="entry name" value="ABC_transporter-like_CS"/>
</dbReference>
<dbReference type="Gene3D" id="1.20.1560.10">
    <property type="entry name" value="ABC transporter type 1, transmembrane domain"/>
    <property type="match status" value="1"/>
</dbReference>
<dbReference type="EMBL" id="FNHI01000003">
    <property type="protein sequence ID" value="SDM04276.1"/>
    <property type="molecule type" value="Genomic_DNA"/>
</dbReference>
<dbReference type="GO" id="GO:0140359">
    <property type="term" value="F:ABC-type transporter activity"/>
    <property type="evidence" value="ECO:0007669"/>
    <property type="project" value="InterPro"/>
</dbReference>
<accession>A0A1G9PZT2</accession>
<keyword evidence="2 8" id="KW-0812">Transmembrane</keyword>
<dbReference type="InterPro" id="IPR003439">
    <property type="entry name" value="ABC_transporter-like_ATP-bd"/>
</dbReference>
<dbReference type="Proteomes" id="UP000199063">
    <property type="component" value="Unassembled WGS sequence"/>
</dbReference>
<dbReference type="STRING" id="1196353.SAMN05444921_103188"/>
<dbReference type="GO" id="GO:0005524">
    <property type="term" value="F:ATP binding"/>
    <property type="evidence" value="ECO:0007669"/>
    <property type="project" value="UniProtKB-KW"/>
</dbReference>
<gene>
    <name evidence="11" type="ORF">SAMN05444921_103188</name>
</gene>
<feature type="region of interest" description="Disordered" evidence="7">
    <location>
        <begin position="1"/>
        <end position="34"/>
    </location>
</feature>
<dbReference type="PROSITE" id="PS00211">
    <property type="entry name" value="ABC_TRANSPORTER_1"/>
    <property type="match status" value="1"/>
</dbReference>
<evidence type="ECO:0000256" key="2">
    <source>
        <dbReference type="ARBA" id="ARBA00022692"/>
    </source>
</evidence>
<evidence type="ECO:0000256" key="3">
    <source>
        <dbReference type="ARBA" id="ARBA00022741"/>
    </source>
</evidence>
<dbReference type="CDD" id="cd03228">
    <property type="entry name" value="ABCC_MRP_Like"/>
    <property type="match status" value="1"/>
</dbReference>
<dbReference type="SUPFAM" id="SSF90123">
    <property type="entry name" value="ABC transporter transmembrane region"/>
    <property type="match status" value="1"/>
</dbReference>
<feature type="transmembrane region" description="Helical" evidence="8">
    <location>
        <begin position="95"/>
        <end position="113"/>
    </location>
</feature>
<keyword evidence="4 11" id="KW-0067">ATP-binding</keyword>
<feature type="compositionally biased region" description="Low complexity" evidence="7">
    <location>
        <begin position="381"/>
        <end position="424"/>
    </location>
</feature>